<feature type="transmembrane region" description="Helical" evidence="1">
    <location>
        <begin position="339"/>
        <end position="358"/>
    </location>
</feature>
<feature type="transmembrane region" description="Helical" evidence="1">
    <location>
        <begin position="306"/>
        <end position="327"/>
    </location>
</feature>
<name>A0A0G0UV15_9BACT</name>
<gene>
    <name evidence="2" type="ORF">UU42_C0013G0007</name>
</gene>
<keyword evidence="1" id="KW-0472">Membrane</keyword>
<evidence type="ECO:0000313" key="3">
    <source>
        <dbReference type="Proteomes" id="UP000034676"/>
    </source>
</evidence>
<evidence type="ECO:0000256" key="1">
    <source>
        <dbReference type="SAM" id="Phobius"/>
    </source>
</evidence>
<protein>
    <recommendedName>
        <fullName evidence="4">Glycosyltransferase RgtA/B/C/D-like domain-containing protein</fullName>
    </recommendedName>
</protein>
<feature type="transmembrane region" description="Helical" evidence="1">
    <location>
        <begin position="281"/>
        <end position="300"/>
    </location>
</feature>
<feature type="transmembrane region" description="Helical" evidence="1">
    <location>
        <begin position="76"/>
        <end position="96"/>
    </location>
</feature>
<feature type="transmembrane region" description="Helical" evidence="1">
    <location>
        <begin position="364"/>
        <end position="380"/>
    </location>
</feature>
<dbReference type="AlphaFoldDB" id="A0A0G0UV15"/>
<feature type="transmembrane region" description="Helical" evidence="1">
    <location>
        <begin position="203"/>
        <end position="220"/>
    </location>
</feature>
<feature type="transmembrane region" description="Helical" evidence="1">
    <location>
        <begin position="161"/>
        <end position="191"/>
    </location>
</feature>
<keyword evidence="1" id="KW-1133">Transmembrane helix</keyword>
<organism evidence="2 3">
    <name type="scientific">Candidatus Woesebacteria bacterium GW2011_GWA1_41_13b</name>
    <dbReference type="NCBI Taxonomy" id="1618555"/>
    <lineage>
        <taxon>Bacteria</taxon>
        <taxon>Candidatus Woeseibacteriota</taxon>
    </lineage>
</organism>
<evidence type="ECO:0008006" key="4">
    <source>
        <dbReference type="Google" id="ProtNLM"/>
    </source>
</evidence>
<reference evidence="2 3" key="1">
    <citation type="journal article" date="2015" name="Nature">
        <title>rRNA introns, odd ribosomes, and small enigmatic genomes across a large radiation of phyla.</title>
        <authorList>
            <person name="Brown C.T."/>
            <person name="Hug L.A."/>
            <person name="Thomas B.C."/>
            <person name="Sharon I."/>
            <person name="Castelle C.J."/>
            <person name="Singh A."/>
            <person name="Wilkins M.J."/>
            <person name="Williams K.H."/>
            <person name="Banfield J.F."/>
        </authorList>
    </citation>
    <scope>NUCLEOTIDE SEQUENCE [LARGE SCALE GENOMIC DNA]</scope>
</reference>
<dbReference type="Proteomes" id="UP000034676">
    <property type="component" value="Unassembled WGS sequence"/>
</dbReference>
<sequence length="495" mass="57012">MKKYVLPIIFIWLLTGAAWFKILNQTLIGEGGYYNYIHRFFSGHDGFPLSLFRYDAGARLIYDLVRSVFNDNLLPFQYIMLLGVTLVGVCFYFLVYELTHRRGIAGIAAILFSINFSTVFEMIAIGNFQFFGQRVAQLVPEFFSFLFFVRSMKRKSVTLGVLSLIFLAIALLFAQYGIFFVPFYIIYAIAFVTIEKNDRSRKAFALILTGFSILVSYGVLRLGIVYGGGSYAQGVNIVQFVVESYKQFPIQIVRQLTILTVPDTVIRRVISMVDRSYNDGIVLFYIPVILLYLGSAILLWKRESILRAIIFTSLTFLPVIFVLNLLMRGDEVTKIYTSSRYLHLAGVSFSIFWAIASYSMIKRGLLGSLFVGVLLIWWMLNNIGSIWKEIDKEAYQHIAVKKSLQYVRNLAPTFSTDSIIIVPSELGYYGSYYVQIFYGKEKTAIYPYFSNWANELLRPFDLKKDVILEYDLERETIIDRTEQYREIIAERTAEP</sequence>
<evidence type="ECO:0000313" key="2">
    <source>
        <dbReference type="EMBL" id="KKR91376.1"/>
    </source>
</evidence>
<dbReference type="EMBL" id="LCAO01000013">
    <property type="protein sequence ID" value="KKR91376.1"/>
    <property type="molecule type" value="Genomic_DNA"/>
</dbReference>
<comment type="caution">
    <text evidence="2">The sequence shown here is derived from an EMBL/GenBank/DDBJ whole genome shotgun (WGS) entry which is preliminary data.</text>
</comment>
<keyword evidence="1" id="KW-0812">Transmembrane</keyword>
<proteinExistence type="predicted"/>
<feature type="transmembrane region" description="Helical" evidence="1">
    <location>
        <begin position="131"/>
        <end position="149"/>
    </location>
</feature>
<accession>A0A0G0UV15</accession>
<feature type="transmembrane region" description="Helical" evidence="1">
    <location>
        <begin position="103"/>
        <end position="125"/>
    </location>
</feature>